<sequence length="100" mass="10225">VVDAEHRHVPQLQCSLRRALGTPHRSDDGGLAAAGGRGGSGGGQRRLAGPASGGQPQPVQRADHQLRAVGVVGAGRIQHSHHPVIAHGAAQTAARKHGRL</sequence>
<feature type="compositionally biased region" description="Gly residues" evidence="1">
    <location>
        <begin position="32"/>
        <end position="44"/>
    </location>
</feature>
<reference evidence="2" key="1">
    <citation type="journal article" date="2019" name="Sci. Rep.">
        <title>Draft genome of Tanacetum cinerariifolium, the natural source of mosquito coil.</title>
        <authorList>
            <person name="Yamashiro T."/>
            <person name="Shiraishi A."/>
            <person name="Satake H."/>
            <person name="Nakayama K."/>
        </authorList>
    </citation>
    <scope>NUCLEOTIDE SEQUENCE</scope>
</reference>
<feature type="region of interest" description="Disordered" evidence="1">
    <location>
        <begin position="75"/>
        <end position="100"/>
    </location>
</feature>
<name>A0A699VVP6_TANCI</name>
<dbReference type="EMBL" id="BKCJ011500641">
    <property type="protein sequence ID" value="GFD38443.1"/>
    <property type="molecule type" value="Genomic_DNA"/>
</dbReference>
<evidence type="ECO:0000256" key="1">
    <source>
        <dbReference type="SAM" id="MobiDB-lite"/>
    </source>
</evidence>
<gene>
    <name evidence="2" type="ORF">Tci_910412</name>
</gene>
<proteinExistence type="predicted"/>
<accession>A0A699VVP6</accession>
<feature type="non-terminal residue" evidence="2">
    <location>
        <position position="100"/>
    </location>
</feature>
<evidence type="ECO:0000313" key="2">
    <source>
        <dbReference type="EMBL" id="GFD38443.1"/>
    </source>
</evidence>
<feature type="region of interest" description="Disordered" evidence="1">
    <location>
        <begin position="16"/>
        <end position="61"/>
    </location>
</feature>
<dbReference type="AlphaFoldDB" id="A0A699VVP6"/>
<protein>
    <submittedName>
        <fullName evidence="2">Uncharacterized protein</fullName>
    </submittedName>
</protein>
<comment type="caution">
    <text evidence="2">The sequence shown here is derived from an EMBL/GenBank/DDBJ whole genome shotgun (WGS) entry which is preliminary data.</text>
</comment>
<feature type="non-terminal residue" evidence="2">
    <location>
        <position position="1"/>
    </location>
</feature>
<organism evidence="2">
    <name type="scientific">Tanacetum cinerariifolium</name>
    <name type="common">Dalmatian daisy</name>
    <name type="synonym">Chrysanthemum cinerariifolium</name>
    <dbReference type="NCBI Taxonomy" id="118510"/>
    <lineage>
        <taxon>Eukaryota</taxon>
        <taxon>Viridiplantae</taxon>
        <taxon>Streptophyta</taxon>
        <taxon>Embryophyta</taxon>
        <taxon>Tracheophyta</taxon>
        <taxon>Spermatophyta</taxon>
        <taxon>Magnoliopsida</taxon>
        <taxon>eudicotyledons</taxon>
        <taxon>Gunneridae</taxon>
        <taxon>Pentapetalae</taxon>
        <taxon>asterids</taxon>
        <taxon>campanulids</taxon>
        <taxon>Asterales</taxon>
        <taxon>Asteraceae</taxon>
        <taxon>Asteroideae</taxon>
        <taxon>Anthemideae</taxon>
        <taxon>Anthemidinae</taxon>
        <taxon>Tanacetum</taxon>
    </lineage>
</organism>